<dbReference type="PANTHER" id="PTHR30537:SF5">
    <property type="entry name" value="HTH-TYPE TRANSCRIPTIONAL ACTIVATOR TTDR-RELATED"/>
    <property type="match status" value="1"/>
</dbReference>
<dbReference type="AlphaFoldDB" id="A0A8I1GGZ1"/>
<keyword evidence="3" id="KW-0238">DNA-binding</keyword>
<keyword evidence="4" id="KW-0804">Transcription</keyword>
<dbReference type="Gene3D" id="1.10.10.10">
    <property type="entry name" value="Winged helix-like DNA-binding domain superfamily/Winged helix DNA-binding domain"/>
    <property type="match status" value="1"/>
</dbReference>
<feature type="domain" description="HTH lysR-type" evidence="5">
    <location>
        <begin position="1"/>
        <end position="59"/>
    </location>
</feature>
<proteinExistence type="inferred from homology"/>
<dbReference type="InterPro" id="IPR000847">
    <property type="entry name" value="LysR_HTH_N"/>
</dbReference>
<evidence type="ECO:0000313" key="7">
    <source>
        <dbReference type="Proteomes" id="UP000623250"/>
    </source>
</evidence>
<dbReference type="EMBL" id="JAEMUK010000016">
    <property type="protein sequence ID" value="MBJ7543736.1"/>
    <property type="molecule type" value="Genomic_DNA"/>
</dbReference>
<evidence type="ECO:0000256" key="2">
    <source>
        <dbReference type="ARBA" id="ARBA00023015"/>
    </source>
</evidence>
<dbReference type="Proteomes" id="UP000623250">
    <property type="component" value="Unassembled WGS sequence"/>
</dbReference>
<name>A0A8I1GGZ1_9HYPH</name>
<comment type="caution">
    <text evidence="6">The sequence shown here is derived from an EMBL/GenBank/DDBJ whole genome shotgun (WGS) entry which is preliminary data.</text>
</comment>
<keyword evidence="7" id="KW-1185">Reference proteome</keyword>
<protein>
    <submittedName>
        <fullName evidence="6">LysR family transcriptional regulator</fullName>
    </submittedName>
</protein>
<dbReference type="Pfam" id="PF00126">
    <property type="entry name" value="HTH_1"/>
    <property type="match status" value="1"/>
</dbReference>
<dbReference type="InterPro" id="IPR005119">
    <property type="entry name" value="LysR_subst-bd"/>
</dbReference>
<dbReference type="GO" id="GO:0003700">
    <property type="term" value="F:DNA-binding transcription factor activity"/>
    <property type="evidence" value="ECO:0007669"/>
    <property type="project" value="InterPro"/>
</dbReference>
<dbReference type="Pfam" id="PF03466">
    <property type="entry name" value="LysR_substrate"/>
    <property type="match status" value="1"/>
</dbReference>
<evidence type="ECO:0000256" key="1">
    <source>
        <dbReference type="ARBA" id="ARBA00009437"/>
    </source>
</evidence>
<dbReference type="Gene3D" id="3.40.190.290">
    <property type="match status" value="1"/>
</dbReference>
<dbReference type="InterPro" id="IPR036388">
    <property type="entry name" value="WH-like_DNA-bd_sf"/>
</dbReference>
<dbReference type="FunFam" id="1.10.10.10:FF:000001">
    <property type="entry name" value="LysR family transcriptional regulator"/>
    <property type="match status" value="1"/>
</dbReference>
<dbReference type="InterPro" id="IPR036390">
    <property type="entry name" value="WH_DNA-bd_sf"/>
</dbReference>
<dbReference type="GO" id="GO:0003677">
    <property type="term" value="F:DNA binding"/>
    <property type="evidence" value="ECO:0007669"/>
    <property type="project" value="UniProtKB-KW"/>
</dbReference>
<organism evidence="6 7">
    <name type="scientific">Rhodomicrobium udaipurense</name>
    <dbReference type="NCBI Taxonomy" id="1202716"/>
    <lineage>
        <taxon>Bacteria</taxon>
        <taxon>Pseudomonadati</taxon>
        <taxon>Pseudomonadota</taxon>
        <taxon>Alphaproteobacteria</taxon>
        <taxon>Hyphomicrobiales</taxon>
        <taxon>Hyphomicrobiaceae</taxon>
        <taxon>Rhodomicrobium</taxon>
    </lineage>
</organism>
<evidence type="ECO:0000256" key="4">
    <source>
        <dbReference type="ARBA" id="ARBA00023163"/>
    </source>
</evidence>
<comment type="similarity">
    <text evidence="1">Belongs to the LysR transcriptional regulatory family.</text>
</comment>
<keyword evidence="2" id="KW-0805">Transcription regulation</keyword>
<evidence type="ECO:0000259" key="5">
    <source>
        <dbReference type="PROSITE" id="PS50931"/>
    </source>
</evidence>
<evidence type="ECO:0000256" key="3">
    <source>
        <dbReference type="ARBA" id="ARBA00023125"/>
    </source>
</evidence>
<sequence length="320" mass="35347">MTSIADLEIFARVVTAGSMSAAGRELDLSPAVVSKRISHLETRLGTRLFHRTTRQLQLTETGRGFYERVVQILATVQEAEAFVSSGHQRAGGSLKITAPTGFSRLHIAPYLGQFLKQYPDLSIEIIATDMMLDIVREGIDVAIRISELDDSSLVAKKLAPCRRLFVATPEYLKEHGTPKTLADLAKHKILIENNVTWRVQGPEGDVSLKLSGEIKTNSSEIVHQALVTNCGIALRATWQIREELLSKKLVHVLPQYREAPGVAVYAVYPDKQYIPTRLRVFVDFLASIYGPSPYWDEGLELSGRSAKKPNAVNAQAVAEA</sequence>
<evidence type="ECO:0000313" key="6">
    <source>
        <dbReference type="EMBL" id="MBJ7543736.1"/>
    </source>
</evidence>
<dbReference type="SUPFAM" id="SSF53850">
    <property type="entry name" value="Periplasmic binding protein-like II"/>
    <property type="match status" value="1"/>
</dbReference>
<dbReference type="SUPFAM" id="SSF46785">
    <property type="entry name" value="Winged helix' DNA-binding domain"/>
    <property type="match status" value="1"/>
</dbReference>
<dbReference type="CDD" id="cd08422">
    <property type="entry name" value="PBP2_CrgA_like"/>
    <property type="match status" value="1"/>
</dbReference>
<dbReference type="PANTHER" id="PTHR30537">
    <property type="entry name" value="HTH-TYPE TRANSCRIPTIONAL REGULATOR"/>
    <property type="match status" value="1"/>
</dbReference>
<reference evidence="6 7" key="1">
    <citation type="submission" date="2020-12" db="EMBL/GenBank/DDBJ databases">
        <title>Revised draft genomes of Rhodomicrobium vannielii ATCC 17100 and Rhodomicrobium udaipurense JA643.</title>
        <authorList>
            <person name="Conners E.M."/>
            <person name="Davenport E.J."/>
            <person name="Bose A."/>
        </authorList>
    </citation>
    <scope>NUCLEOTIDE SEQUENCE [LARGE SCALE GENOMIC DNA]</scope>
    <source>
        <strain evidence="6 7">JA643</strain>
    </source>
</reference>
<gene>
    <name evidence="6" type="ORF">JDN41_09195</name>
</gene>
<dbReference type="PROSITE" id="PS50931">
    <property type="entry name" value="HTH_LYSR"/>
    <property type="match status" value="1"/>
</dbReference>
<accession>A0A8I1GGZ1</accession>
<dbReference type="InterPro" id="IPR058163">
    <property type="entry name" value="LysR-type_TF_proteobact-type"/>
</dbReference>
<dbReference type="RefSeq" id="WP_037233014.1">
    <property type="nucleotide sequence ID" value="NZ_JAEMUK010000016.1"/>
</dbReference>